<dbReference type="GO" id="GO:0016020">
    <property type="term" value="C:membrane"/>
    <property type="evidence" value="ECO:0007669"/>
    <property type="project" value="UniProtKB-SubCell"/>
</dbReference>
<dbReference type="RefSeq" id="WP_312893546.1">
    <property type="nucleotide sequence ID" value="NZ_JACHDB010000001.1"/>
</dbReference>
<name>A0A7W8QJQ1_9ACTN</name>
<organism evidence="6 7">
    <name type="scientific">Nocardiopsis composta</name>
    <dbReference type="NCBI Taxonomy" id="157465"/>
    <lineage>
        <taxon>Bacteria</taxon>
        <taxon>Bacillati</taxon>
        <taxon>Actinomycetota</taxon>
        <taxon>Actinomycetes</taxon>
        <taxon>Streptosporangiales</taxon>
        <taxon>Nocardiopsidaceae</taxon>
        <taxon>Nocardiopsis</taxon>
    </lineage>
</organism>
<keyword evidence="4" id="KW-0472">Membrane</keyword>
<dbReference type="AlphaFoldDB" id="A0A7W8QJQ1"/>
<evidence type="ECO:0000313" key="6">
    <source>
        <dbReference type="EMBL" id="MBB5431732.1"/>
    </source>
</evidence>
<proteinExistence type="predicted"/>
<evidence type="ECO:0000256" key="1">
    <source>
        <dbReference type="ARBA" id="ARBA00004167"/>
    </source>
</evidence>
<keyword evidence="3" id="KW-1133">Transmembrane helix</keyword>
<evidence type="ECO:0000256" key="3">
    <source>
        <dbReference type="ARBA" id="ARBA00022989"/>
    </source>
</evidence>
<comment type="caution">
    <text evidence="6">The sequence shown here is derived from an EMBL/GenBank/DDBJ whole genome shotgun (WGS) entry which is preliminary data.</text>
</comment>
<dbReference type="InterPro" id="IPR007343">
    <property type="entry name" value="Uncharacterised_pept_Zn_put"/>
</dbReference>
<evidence type="ECO:0000256" key="2">
    <source>
        <dbReference type="ARBA" id="ARBA00022692"/>
    </source>
</evidence>
<sequence>MVWTAAIMSALVSITAAAAAVVLLVAQGGQAPDSPERTPVDLSSRYSPELAEPPTAVEIDVSAHPVYDLAMPEPVDCPIPELDASSDSSWEAFSAELGGCLNDLWRPRLEELGLRVADPEFKTTRENPDEGSTEEGMTLAYYDSEVREITIVIPNVSALSEEFPDRDQEGVWSALIGHEYGHHVQEVTGVLEESYEMEYGASSQSQSLQALRRTELQAECMGGVAMRGLGAFDDAAIERVNELLNGGDDLPTHGTSQNRRTWYDQGADGETLEACNTYAAPAGKVR</sequence>
<keyword evidence="7" id="KW-1185">Reference proteome</keyword>
<evidence type="ECO:0000256" key="5">
    <source>
        <dbReference type="SAM" id="SignalP"/>
    </source>
</evidence>
<gene>
    <name evidence="6" type="ORF">HDA36_001816</name>
</gene>
<protein>
    <recommendedName>
        <fullName evidence="8">Neutral zinc metallopeptidase</fullName>
    </recommendedName>
</protein>
<reference evidence="6 7" key="1">
    <citation type="submission" date="2020-08" db="EMBL/GenBank/DDBJ databases">
        <title>Sequencing the genomes of 1000 actinobacteria strains.</title>
        <authorList>
            <person name="Klenk H.-P."/>
        </authorList>
    </citation>
    <scope>NUCLEOTIDE SEQUENCE [LARGE SCALE GENOMIC DNA]</scope>
    <source>
        <strain evidence="6 7">DSM 44551</strain>
    </source>
</reference>
<dbReference type="PANTHER" id="PTHR30168">
    <property type="entry name" value="PUTATIVE MEMBRANE PROTEIN YPFJ"/>
    <property type="match status" value="1"/>
</dbReference>
<keyword evidence="5" id="KW-0732">Signal</keyword>
<comment type="subcellular location">
    <subcellularLocation>
        <location evidence="1">Membrane</location>
        <topology evidence="1">Single-pass membrane protein</topology>
    </subcellularLocation>
</comment>
<feature type="signal peptide" evidence="5">
    <location>
        <begin position="1"/>
        <end position="18"/>
    </location>
</feature>
<accession>A0A7W8QJQ1</accession>
<feature type="chain" id="PRO_5039006056" description="Neutral zinc metallopeptidase" evidence="5">
    <location>
        <begin position="19"/>
        <end position="286"/>
    </location>
</feature>
<keyword evidence="2" id="KW-0812">Transmembrane</keyword>
<dbReference type="PANTHER" id="PTHR30168:SF0">
    <property type="entry name" value="INNER MEMBRANE PROTEIN"/>
    <property type="match status" value="1"/>
</dbReference>
<evidence type="ECO:0008006" key="8">
    <source>
        <dbReference type="Google" id="ProtNLM"/>
    </source>
</evidence>
<evidence type="ECO:0000313" key="7">
    <source>
        <dbReference type="Proteomes" id="UP000572635"/>
    </source>
</evidence>
<evidence type="ECO:0000256" key="4">
    <source>
        <dbReference type="ARBA" id="ARBA00023136"/>
    </source>
</evidence>
<dbReference type="Pfam" id="PF04228">
    <property type="entry name" value="Zn_peptidase"/>
    <property type="match status" value="1"/>
</dbReference>
<dbReference type="Proteomes" id="UP000572635">
    <property type="component" value="Unassembled WGS sequence"/>
</dbReference>
<dbReference type="EMBL" id="JACHDB010000001">
    <property type="protein sequence ID" value="MBB5431732.1"/>
    <property type="molecule type" value="Genomic_DNA"/>
</dbReference>